<evidence type="ECO:0000256" key="1">
    <source>
        <dbReference type="ARBA" id="ARBA00022801"/>
    </source>
</evidence>
<comment type="caution">
    <text evidence="4">The sequence shown here is derived from an EMBL/GenBank/DDBJ whole genome shotgun (WGS) entry which is preliminary data.</text>
</comment>
<dbReference type="InterPro" id="IPR029058">
    <property type="entry name" value="AB_hydrolase_fold"/>
</dbReference>
<sequence length="369" mass="39522">MSLPWGYLICLLILAIPAVRLPRMPIGPGTSFFVASLAILELPFLASSAFSVSTALAAAEGDLGSPVTITAAVLAGASLTLTAWRGMRALPILMRTMDGTRVSPRLHWARILLCPFGFRPRSVERIANLSYGPHGLRNLLDLYRRRSAPGNAPVLIHFHGGYYTTGYKNSQALPLLHRLAEQGWVTISANYRLGHAAGFEPHLTDAKRVVAWVRTHAREWGIDPDRIVLSGSSAGAHMSALAALTPGDPRFQPGFEDVDTSVSAVVGLGGFYGSYFDGDPDSDPLTHAHADAPPFLIVHGDHDTVVNVAGARRFAEGLQAVSTQPVVYAELPGAQHGFDLFHSPRFEAVINAVAAFAARSFSPASPPPR</sequence>
<gene>
    <name evidence="4" type="ORF">ACFO8M_14910</name>
</gene>
<keyword evidence="2" id="KW-0812">Transmembrane</keyword>
<reference evidence="5" key="1">
    <citation type="journal article" date="2019" name="Int. J. Syst. Evol. Microbiol.">
        <title>The Global Catalogue of Microorganisms (GCM) 10K type strain sequencing project: providing services to taxonomists for standard genome sequencing and annotation.</title>
        <authorList>
            <consortium name="The Broad Institute Genomics Platform"/>
            <consortium name="The Broad Institute Genome Sequencing Center for Infectious Disease"/>
            <person name="Wu L."/>
            <person name="Ma J."/>
        </authorList>
    </citation>
    <scope>NUCLEOTIDE SEQUENCE [LARGE SCALE GENOMIC DNA]</scope>
    <source>
        <strain evidence="5">CGMCC 4.7396</strain>
    </source>
</reference>
<name>A0ABV7Q1W8_9ACTN</name>
<feature type="transmembrane region" description="Helical" evidence="2">
    <location>
        <begin position="34"/>
        <end position="57"/>
    </location>
</feature>
<feature type="domain" description="BD-FAE-like" evidence="3">
    <location>
        <begin position="140"/>
        <end position="266"/>
    </location>
</feature>
<dbReference type="PANTHER" id="PTHR48081:SF33">
    <property type="entry name" value="KYNURENINE FORMAMIDASE"/>
    <property type="match status" value="1"/>
</dbReference>
<dbReference type="RefSeq" id="WP_387976787.1">
    <property type="nucleotide sequence ID" value="NZ_JBHRWO010000012.1"/>
</dbReference>
<dbReference type="SUPFAM" id="SSF53474">
    <property type="entry name" value="alpha/beta-Hydrolases"/>
    <property type="match status" value="1"/>
</dbReference>
<keyword evidence="2" id="KW-0472">Membrane</keyword>
<evidence type="ECO:0000259" key="3">
    <source>
        <dbReference type="Pfam" id="PF20434"/>
    </source>
</evidence>
<dbReference type="Proteomes" id="UP001595712">
    <property type="component" value="Unassembled WGS sequence"/>
</dbReference>
<protein>
    <submittedName>
        <fullName evidence="4">Alpha/beta hydrolase</fullName>
    </submittedName>
</protein>
<keyword evidence="1 4" id="KW-0378">Hydrolase</keyword>
<accession>A0ABV7Q1W8</accession>
<evidence type="ECO:0000256" key="2">
    <source>
        <dbReference type="SAM" id="Phobius"/>
    </source>
</evidence>
<dbReference type="PANTHER" id="PTHR48081">
    <property type="entry name" value="AB HYDROLASE SUPERFAMILY PROTEIN C4A8.06C"/>
    <property type="match status" value="1"/>
</dbReference>
<dbReference type="Gene3D" id="3.40.50.1820">
    <property type="entry name" value="alpha/beta hydrolase"/>
    <property type="match status" value="1"/>
</dbReference>
<keyword evidence="2" id="KW-1133">Transmembrane helix</keyword>
<dbReference type="Pfam" id="PF20434">
    <property type="entry name" value="BD-FAE"/>
    <property type="match status" value="1"/>
</dbReference>
<keyword evidence="5" id="KW-1185">Reference proteome</keyword>
<feature type="transmembrane region" description="Helical" evidence="2">
    <location>
        <begin position="63"/>
        <end position="84"/>
    </location>
</feature>
<dbReference type="InterPro" id="IPR050300">
    <property type="entry name" value="GDXG_lipolytic_enzyme"/>
</dbReference>
<proteinExistence type="predicted"/>
<evidence type="ECO:0000313" key="5">
    <source>
        <dbReference type="Proteomes" id="UP001595712"/>
    </source>
</evidence>
<dbReference type="GO" id="GO:0016787">
    <property type="term" value="F:hydrolase activity"/>
    <property type="evidence" value="ECO:0007669"/>
    <property type="project" value="UniProtKB-KW"/>
</dbReference>
<dbReference type="EMBL" id="JBHRWO010000012">
    <property type="protein sequence ID" value="MFC3493769.1"/>
    <property type="molecule type" value="Genomic_DNA"/>
</dbReference>
<dbReference type="InterPro" id="IPR049492">
    <property type="entry name" value="BD-FAE-like_dom"/>
</dbReference>
<evidence type="ECO:0000313" key="4">
    <source>
        <dbReference type="EMBL" id="MFC3493769.1"/>
    </source>
</evidence>
<feature type="transmembrane region" description="Helical" evidence="2">
    <location>
        <begin position="6"/>
        <end position="22"/>
    </location>
</feature>
<organism evidence="4 5">
    <name type="scientific">Glycomyces rhizosphaerae</name>
    <dbReference type="NCBI Taxonomy" id="2054422"/>
    <lineage>
        <taxon>Bacteria</taxon>
        <taxon>Bacillati</taxon>
        <taxon>Actinomycetota</taxon>
        <taxon>Actinomycetes</taxon>
        <taxon>Glycomycetales</taxon>
        <taxon>Glycomycetaceae</taxon>
        <taxon>Glycomyces</taxon>
    </lineage>
</organism>